<accession>A0ABS4KS71</accession>
<dbReference type="InterPro" id="IPR004685">
    <property type="entry name" value="Brnchd-chn_aa_trnsp_Livcs"/>
</dbReference>
<keyword evidence="5 9" id="KW-0812">Transmembrane</keyword>
<organism evidence="10 11">
    <name type="scientific">Clostridium algifaecis</name>
    <dbReference type="NCBI Taxonomy" id="1472040"/>
    <lineage>
        <taxon>Bacteria</taxon>
        <taxon>Bacillati</taxon>
        <taxon>Bacillota</taxon>
        <taxon>Clostridia</taxon>
        <taxon>Eubacteriales</taxon>
        <taxon>Clostridiaceae</taxon>
        <taxon>Clostridium</taxon>
    </lineage>
</organism>
<evidence type="ECO:0000256" key="6">
    <source>
        <dbReference type="ARBA" id="ARBA00022970"/>
    </source>
</evidence>
<feature type="transmembrane region" description="Helical" evidence="9">
    <location>
        <begin position="425"/>
        <end position="443"/>
    </location>
</feature>
<evidence type="ECO:0000256" key="7">
    <source>
        <dbReference type="ARBA" id="ARBA00022989"/>
    </source>
</evidence>
<feature type="transmembrane region" description="Helical" evidence="9">
    <location>
        <begin position="283"/>
        <end position="304"/>
    </location>
</feature>
<feature type="transmembrane region" description="Helical" evidence="9">
    <location>
        <begin position="324"/>
        <end position="344"/>
    </location>
</feature>
<feature type="transmembrane region" description="Helical" evidence="9">
    <location>
        <begin position="234"/>
        <end position="254"/>
    </location>
</feature>
<proteinExistence type="inferred from homology"/>
<feature type="transmembrane region" description="Helical" evidence="9">
    <location>
        <begin position="81"/>
        <end position="101"/>
    </location>
</feature>
<dbReference type="NCBIfam" id="TIGR00796">
    <property type="entry name" value="livcs"/>
    <property type="match status" value="1"/>
</dbReference>
<sequence length="451" mass="49093">MQKKLKTKEYIYIASMLFGLFFGAGNLIFPVSMGQMAGSNVWPAIIGFLITGVGLPLLGIVAMGISRSSGLYELASRVHPYYSLFFTCALYLTIGPFFAIPRTATVSFEVGLVPLLAKSQISLWLTIFSLIFFLTVLWFSLRPSNILTWVGKILNPLFLFFLAILIITAFLNPMGSVTQIPVAQSYQNGSFFKGFLEGYNTMDALASLAFGIIVINVVHNLGVEDPNKVAFSTVKSGVFSMSFMAIIYASLTIMGTQSRGIFPVSANGGQALTLISAHYFGKIGAVLLAITITLACLKTAVGLITSCSETFVSIFPNLLSYKKYAILFCVVSFAIANVGLNNIISFSVPVLMFLYPLAITLILLSLFERLFHGDHCVYQWVTGLTIFAAIFDFAGALPKATIKFLHLGGMIQIASNHLPFYNDGMGWLTPALIGLVIGLLLHFSRKGQAIE</sequence>
<feature type="transmembrane region" description="Helical" evidence="9">
    <location>
        <begin position="350"/>
        <end position="370"/>
    </location>
</feature>
<comment type="similarity">
    <text evidence="2 9">Belongs to the branched chain amino acid transporter family.</text>
</comment>
<feature type="transmembrane region" description="Helical" evidence="9">
    <location>
        <begin position="12"/>
        <end position="29"/>
    </location>
</feature>
<evidence type="ECO:0000256" key="5">
    <source>
        <dbReference type="ARBA" id="ARBA00022692"/>
    </source>
</evidence>
<evidence type="ECO:0000256" key="8">
    <source>
        <dbReference type="ARBA" id="ARBA00023136"/>
    </source>
</evidence>
<feature type="transmembrane region" description="Helical" evidence="9">
    <location>
        <begin position="204"/>
        <end position="222"/>
    </location>
</feature>
<evidence type="ECO:0000256" key="4">
    <source>
        <dbReference type="ARBA" id="ARBA00022475"/>
    </source>
</evidence>
<keyword evidence="7 9" id="KW-1133">Transmembrane helix</keyword>
<comment type="function">
    <text evidence="9">Component of the transport system for branched-chain amino acids.</text>
</comment>
<evidence type="ECO:0000256" key="1">
    <source>
        <dbReference type="ARBA" id="ARBA00004651"/>
    </source>
</evidence>
<comment type="subcellular location">
    <subcellularLocation>
        <location evidence="1 9">Cell membrane</location>
        <topology evidence="1 9">Multi-pass membrane protein</topology>
    </subcellularLocation>
</comment>
<name>A0ABS4KS71_9CLOT</name>
<keyword evidence="6 9" id="KW-0029">Amino-acid transport</keyword>
<dbReference type="PANTHER" id="PTHR30588">
    <property type="entry name" value="BRANCHED-CHAIN AMINO ACID TRANSPORT SYSTEM 2 CARRIER PROTEIN"/>
    <property type="match status" value="1"/>
</dbReference>
<dbReference type="PANTHER" id="PTHR30588:SF0">
    <property type="entry name" value="BRANCHED-CHAIN AMINO ACID PERMEASE BRNQ"/>
    <property type="match status" value="1"/>
</dbReference>
<evidence type="ECO:0000256" key="2">
    <source>
        <dbReference type="ARBA" id="ARBA00008540"/>
    </source>
</evidence>
<dbReference type="RefSeq" id="WP_209702038.1">
    <property type="nucleotide sequence ID" value="NZ_JAGGLM010000008.1"/>
</dbReference>
<dbReference type="Proteomes" id="UP001519307">
    <property type="component" value="Unassembled WGS sequence"/>
</dbReference>
<evidence type="ECO:0000313" key="10">
    <source>
        <dbReference type="EMBL" id="MBP2032879.1"/>
    </source>
</evidence>
<gene>
    <name evidence="10" type="ORF">J2Z42_001558</name>
</gene>
<dbReference type="EMBL" id="JAGGLM010000008">
    <property type="protein sequence ID" value="MBP2032879.1"/>
    <property type="molecule type" value="Genomic_DNA"/>
</dbReference>
<feature type="transmembrane region" description="Helical" evidence="9">
    <location>
        <begin position="121"/>
        <end position="141"/>
    </location>
</feature>
<keyword evidence="11" id="KW-1185">Reference proteome</keyword>
<feature type="transmembrane region" description="Helical" evidence="9">
    <location>
        <begin position="153"/>
        <end position="171"/>
    </location>
</feature>
<evidence type="ECO:0000256" key="3">
    <source>
        <dbReference type="ARBA" id="ARBA00022448"/>
    </source>
</evidence>
<evidence type="ECO:0000313" key="11">
    <source>
        <dbReference type="Proteomes" id="UP001519307"/>
    </source>
</evidence>
<feature type="transmembrane region" description="Helical" evidence="9">
    <location>
        <begin position="377"/>
        <end position="397"/>
    </location>
</feature>
<dbReference type="Pfam" id="PF05525">
    <property type="entry name" value="Branch_AA_trans"/>
    <property type="match status" value="1"/>
</dbReference>
<keyword evidence="4" id="KW-1003">Cell membrane</keyword>
<dbReference type="Gene3D" id="1.20.1740.10">
    <property type="entry name" value="Amino acid/polyamine transporter I"/>
    <property type="match status" value="1"/>
</dbReference>
<feature type="transmembrane region" description="Helical" evidence="9">
    <location>
        <begin position="41"/>
        <end position="61"/>
    </location>
</feature>
<reference evidence="10 11" key="1">
    <citation type="submission" date="2021-03" db="EMBL/GenBank/DDBJ databases">
        <title>Genomic Encyclopedia of Type Strains, Phase IV (KMG-IV): sequencing the most valuable type-strain genomes for metagenomic binning, comparative biology and taxonomic classification.</title>
        <authorList>
            <person name="Goeker M."/>
        </authorList>
    </citation>
    <scope>NUCLEOTIDE SEQUENCE [LARGE SCALE GENOMIC DNA]</scope>
    <source>
        <strain evidence="10 11">DSM 28783</strain>
    </source>
</reference>
<comment type="caution">
    <text evidence="10">The sequence shown here is derived from an EMBL/GenBank/DDBJ whole genome shotgun (WGS) entry which is preliminary data.</text>
</comment>
<keyword evidence="8 9" id="KW-0472">Membrane</keyword>
<keyword evidence="3 9" id="KW-0813">Transport</keyword>
<evidence type="ECO:0000256" key="9">
    <source>
        <dbReference type="RuleBase" id="RU362122"/>
    </source>
</evidence>
<protein>
    <recommendedName>
        <fullName evidence="9">Branched-chain amino acid transport system carrier protein</fullName>
    </recommendedName>
</protein>